<dbReference type="RefSeq" id="WP_227181046.1">
    <property type="nucleotide sequence ID" value="NZ_JAJBZT010000006.1"/>
</dbReference>
<comment type="catalytic activity">
    <reaction evidence="10">
        <text>a D-alpha-amino acid + O2 + H2O = a 2-oxocarboxylate + H2O2 + NH4(+)</text>
        <dbReference type="Rhea" id="RHEA:21816"/>
        <dbReference type="ChEBI" id="CHEBI:15377"/>
        <dbReference type="ChEBI" id="CHEBI:15379"/>
        <dbReference type="ChEBI" id="CHEBI:16240"/>
        <dbReference type="ChEBI" id="CHEBI:28938"/>
        <dbReference type="ChEBI" id="CHEBI:35179"/>
        <dbReference type="ChEBI" id="CHEBI:59871"/>
        <dbReference type="EC" id="1.4.3.3"/>
    </reaction>
    <physiologicalReaction direction="left-to-right" evidence="10">
        <dbReference type="Rhea" id="RHEA:21817"/>
    </physiologicalReaction>
</comment>
<evidence type="ECO:0000256" key="4">
    <source>
        <dbReference type="ARBA" id="ARBA00022630"/>
    </source>
</evidence>
<proteinExistence type="inferred from homology"/>
<dbReference type="EMBL" id="JAJBZT010000006">
    <property type="protein sequence ID" value="MCB6184234.1"/>
    <property type="molecule type" value="Genomic_DNA"/>
</dbReference>
<evidence type="ECO:0000313" key="13">
    <source>
        <dbReference type="Proteomes" id="UP001165395"/>
    </source>
</evidence>
<evidence type="ECO:0000256" key="1">
    <source>
        <dbReference type="ARBA" id="ARBA00001974"/>
    </source>
</evidence>
<dbReference type="Gene3D" id="3.30.9.10">
    <property type="entry name" value="D-Amino Acid Oxidase, subunit A, domain 2"/>
    <property type="match status" value="1"/>
</dbReference>
<dbReference type="SUPFAM" id="SSF51905">
    <property type="entry name" value="FAD/NAD(P)-binding domain"/>
    <property type="match status" value="1"/>
</dbReference>
<comment type="similarity">
    <text evidence="3">Belongs to the DAMOX/DASOX family.</text>
</comment>
<gene>
    <name evidence="12" type="primary">thiO</name>
    <name evidence="12" type="ORF">LIN78_11830</name>
</gene>
<evidence type="ECO:0000256" key="7">
    <source>
        <dbReference type="ARBA" id="ARBA00023002"/>
    </source>
</evidence>
<keyword evidence="5" id="KW-0274">FAD</keyword>
<feature type="domain" description="FAD dependent oxidoreductase" evidence="11">
    <location>
        <begin position="2"/>
        <end position="335"/>
    </location>
</feature>
<dbReference type="EC" id="1.4.3.3" evidence="8"/>
<dbReference type="InterPro" id="IPR012727">
    <property type="entry name" value="Gly_oxidase_ThiO"/>
</dbReference>
<evidence type="ECO:0000256" key="8">
    <source>
        <dbReference type="ARBA" id="ARBA00039101"/>
    </source>
</evidence>
<evidence type="ECO:0000313" key="12">
    <source>
        <dbReference type="EMBL" id="MCB6184234.1"/>
    </source>
</evidence>
<dbReference type="Gene3D" id="3.50.50.60">
    <property type="entry name" value="FAD/NAD(P)-binding domain"/>
    <property type="match status" value="1"/>
</dbReference>
<sequence>MKIAVVGGGLLGRLTAWQLALEGKHVALYDAAGPKAEAAAAYVAAGMITPMAEAAVADNAIVAMGFQSLKRWPQFLAKLSDPVFFRHHGTLVVWHRQEAAEARQFAAMIHQHSLTGSLPGVIQPIDANGVADKVPVLAGKFREGYFLPDEGQVDNRQVLSALANAAEIAGVVCHWYTPISKDNWPIADMVIDCRGLGAKDAWKGLRGVRGEVLRLYAPEVELSAMVRLLHPRYSLYLVPRENGRLVMGATSLESEDMSPMSVRSALEMLSAAYSIHPGLAEARIEEMSTQCRPALPDNHPAIECHERNQQIVIQANGLFRHGFLLAPVVSDEVVALVNETLDKGAELATASRQQATAWPTLYGAALEKVV</sequence>
<dbReference type="InterPro" id="IPR036188">
    <property type="entry name" value="FAD/NAD-bd_sf"/>
</dbReference>
<dbReference type="SUPFAM" id="SSF54373">
    <property type="entry name" value="FAD-linked reductases, C-terminal domain"/>
    <property type="match status" value="1"/>
</dbReference>
<dbReference type="Pfam" id="PF01266">
    <property type="entry name" value="DAO"/>
    <property type="match status" value="1"/>
</dbReference>
<dbReference type="NCBIfam" id="TIGR02352">
    <property type="entry name" value="thiamin_ThiO"/>
    <property type="match status" value="1"/>
</dbReference>
<dbReference type="PANTHER" id="PTHR11530:SF11">
    <property type="entry name" value="D-ASPARTATE OXIDASE"/>
    <property type="match status" value="1"/>
</dbReference>
<dbReference type="PANTHER" id="PTHR11530">
    <property type="entry name" value="D-AMINO ACID OXIDASE"/>
    <property type="match status" value="1"/>
</dbReference>
<evidence type="ECO:0000256" key="2">
    <source>
        <dbReference type="ARBA" id="ARBA00004948"/>
    </source>
</evidence>
<name>A0ABS8D7S0_9NEIS</name>
<comment type="caution">
    <text evidence="12">The sequence shown here is derived from an EMBL/GenBank/DDBJ whole genome shotgun (WGS) entry which is preliminary data.</text>
</comment>
<dbReference type="Proteomes" id="UP001165395">
    <property type="component" value="Unassembled WGS sequence"/>
</dbReference>
<evidence type="ECO:0000256" key="3">
    <source>
        <dbReference type="ARBA" id="ARBA00006730"/>
    </source>
</evidence>
<accession>A0ABS8D7S0</accession>
<protein>
    <recommendedName>
        <fullName evidence="9">D-amino-acid oxidase</fullName>
        <ecNumber evidence="8">1.4.3.3</ecNumber>
    </recommendedName>
</protein>
<dbReference type="InterPro" id="IPR006076">
    <property type="entry name" value="FAD-dep_OxRdtase"/>
</dbReference>
<evidence type="ECO:0000256" key="9">
    <source>
        <dbReference type="ARBA" id="ARBA00039751"/>
    </source>
</evidence>
<evidence type="ECO:0000256" key="5">
    <source>
        <dbReference type="ARBA" id="ARBA00022827"/>
    </source>
</evidence>
<reference evidence="12" key="1">
    <citation type="submission" date="2021-10" db="EMBL/GenBank/DDBJ databases">
        <title>The complete genome sequence of Leeia sp. TBRC 13508.</title>
        <authorList>
            <person name="Charoenyingcharoen P."/>
            <person name="Yukphan P."/>
        </authorList>
    </citation>
    <scope>NUCLEOTIDE SEQUENCE</scope>
    <source>
        <strain evidence="12">TBRC 13508</strain>
    </source>
</reference>
<dbReference type="GO" id="GO:0043799">
    <property type="term" value="F:glycine oxidase activity"/>
    <property type="evidence" value="ECO:0007669"/>
    <property type="project" value="UniProtKB-EC"/>
</dbReference>
<keyword evidence="13" id="KW-1185">Reference proteome</keyword>
<evidence type="ECO:0000256" key="10">
    <source>
        <dbReference type="ARBA" id="ARBA00049547"/>
    </source>
</evidence>
<evidence type="ECO:0000259" key="11">
    <source>
        <dbReference type="Pfam" id="PF01266"/>
    </source>
</evidence>
<comment type="cofactor">
    <cofactor evidence="1">
        <name>FAD</name>
        <dbReference type="ChEBI" id="CHEBI:57692"/>
    </cofactor>
</comment>
<organism evidence="12 13">
    <name type="scientific">Leeia speluncae</name>
    <dbReference type="NCBI Taxonomy" id="2884804"/>
    <lineage>
        <taxon>Bacteria</taxon>
        <taxon>Pseudomonadati</taxon>
        <taxon>Pseudomonadota</taxon>
        <taxon>Betaproteobacteria</taxon>
        <taxon>Neisseriales</taxon>
        <taxon>Leeiaceae</taxon>
        <taxon>Leeia</taxon>
    </lineage>
</organism>
<keyword evidence="6" id="KW-0784">Thiamine biosynthesis</keyword>
<evidence type="ECO:0000256" key="6">
    <source>
        <dbReference type="ARBA" id="ARBA00022977"/>
    </source>
</evidence>
<keyword evidence="4" id="KW-0285">Flavoprotein</keyword>
<comment type="pathway">
    <text evidence="2">Cofactor biosynthesis; thiamine diphosphate biosynthesis.</text>
</comment>
<dbReference type="InterPro" id="IPR023209">
    <property type="entry name" value="DAO"/>
</dbReference>
<keyword evidence="7 12" id="KW-0560">Oxidoreductase</keyword>